<keyword evidence="7" id="KW-1133">Transmembrane helix</keyword>
<evidence type="ECO:0000256" key="4">
    <source>
        <dbReference type="ARBA" id="ARBA00022729"/>
    </source>
</evidence>
<feature type="domain" description="Gram-positive cocci surface proteins LPxTG" evidence="8">
    <location>
        <begin position="615"/>
        <end position="650"/>
    </location>
</feature>
<evidence type="ECO:0000256" key="7">
    <source>
        <dbReference type="SAM" id="Phobius"/>
    </source>
</evidence>
<dbReference type="Gene3D" id="2.60.40.4270">
    <property type="entry name" value="Listeria-Bacteroides repeat domain"/>
    <property type="match status" value="3"/>
</dbReference>
<dbReference type="InterPro" id="IPR019931">
    <property type="entry name" value="LPXTG_anchor"/>
</dbReference>
<name>K2PIA3_9LACT</name>
<dbReference type="InterPro" id="IPR042229">
    <property type="entry name" value="Listeria/Bacterioides_rpt_sf"/>
</dbReference>
<dbReference type="PATRIC" id="fig|1231377.3.peg.1447"/>
<keyword evidence="7" id="KW-0812">Transmembrane</keyword>
<keyword evidence="3" id="KW-0964">Secreted</keyword>
<evidence type="ECO:0000259" key="8">
    <source>
        <dbReference type="Pfam" id="PF00746"/>
    </source>
</evidence>
<protein>
    <submittedName>
        <fullName evidence="9">Putative surface-anchored protein</fullName>
    </submittedName>
</protein>
<feature type="transmembrane region" description="Helical" evidence="7">
    <location>
        <begin position="629"/>
        <end position="647"/>
    </location>
</feature>
<dbReference type="EMBL" id="AMQS01000021">
    <property type="protein sequence ID" value="EKF51150.1"/>
    <property type="molecule type" value="Genomic_DNA"/>
</dbReference>
<evidence type="ECO:0000256" key="1">
    <source>
        <dbReference type="ARBA" id="ARBA00004196"/>
    </source>
</evidence>
<evidence type="ECO:0000256" key="2">
    <source>
        <dbReference type="ARBA" id="ARBA00022512"/>
    </source>
</evidence>
<evidence type="ECO:0000313" key="10">
    <source>
        <dbReference type="Proteomes" id="UP000006787"/>
    </source>
</evidence>
<evidence type="ECO:0000313" key="9">
    <source>
        <dbReference type="EMBL" id="EKF51150.1"/>
    </source>
</evidence>
<comment type="subcellular location">
    <subcellularLocation>
        <location evidence="1">Cell envelope</location>
    </subcellularLocation>
</comment>
<dbReference type="eggNOG" id="COG4886">
    <property type="taxonomic scope" value="Bacteria"/>
</dbReference>
<feature type="region of interest" description="Disordered" evidence="6">
    <location>
        <begin position="577"/>
        <end position="622"/>
    </location>
</feature>
<sequence length="654" mass="72288">MRKYQILYKALSLRRLVMLNVVIAIVTLLSVLPSRVFATNGGAVTTADKTYTFDYKTHIPWVGANNSLFRASFNIPSPGTSTIDGDRYQGSLTFTKLPNNDYRLVNVIPYMDAPTFNITNSGGATAATGSYKWDESLQAWALPNPLTDNTGSSIDTSQAVNGSAGIKIYMTGASTGFMPLSTLTEDYTSLETRPVFLLGDVAGLAPNVVQNISFNLYQERAYNGDPNKWHAFNFNVPALVQYEYDGQVSGTNPEDQVDLVPGDMVHFESDVNLASPQKIAVDMIWQSSKDKGLTFNDIPETLTNSEGNKNVTKSLDFVSELADEGSLYRLKIIPVGSKNTDPIYTEPAVLTFKSESLTFKINYVLNGGTNHTANPLTYNYGQGISHFEAPQREDYTFIGWTDKDGNSITHIPADAQGEKTLHANWVEDKHPISYFLNGGENHEKNPTFYVYGRGIDSFEKATRVGYSFVEWIDEAGNPVTNIASDTQGEKKLYAKWQANTYKINYVLKGGENSEKNPDSYIYGQGISRFEKATRQGYTFVGWTNQEGKNIENISPDDQGDKTLYASWEKIAVVSTENKVSNSSDNSGDNGSENSQGNSSDSIQYPSKSESLRAAQEKSKLPQTGEAEKTNLYLLSSVAFIASFLLIARKKLFRK</sequence>
<dbReference type="GO" id="GO:0030313">
    <property type="term" value="C:cell envelope"/>
    <property type="evidence" value="ECO:0007669"/>
    <property type="project" value="UniProtKB-SubCell"/>
</dbReference>
<proteinExistence type="predicted"/>
<dbReference type="InterPro" id="IPR013378">
    <property type="entry name" value="InlB-like_B-rpt"/>
</dbReference>
<evidence type="ECO:0000256" key="6">
    <source>
        <dbReference type="SAM" id="MobiDB-lite"/>
    </source>
</evidence>
<accession>K2PIA3</accession>
<keyword evidence="7" id="KW-0472">Membrane</keyword>
<gene>
    <name evidence="9" type="ORF">C426_1457</name>
</gene>
<dbReference type="NCBIfam" id="TIGR02543">
    <property type="entry name" value="List_Bact_rpt"/>
    <property type="match status" value="3"/>
</dbReference>
<keyword evidence="2" id="KW-0134">Cell wall</keyword>
<keyword evidence="4" id="KW-0732">Signal</keyword>
<dbReference type="NCBIfam" id="TIGR01167">
    <property type="entry name" value="LPXTG_anchor"/>
    <property type="match status" value="1"/>
</dbReference>
<dbReference type="Pfam" id="PF09479">
    <property type="entry name" value="Flg_new"/>
    <property type="match status" value="3"/>
</dbReference>
<keyword evidence="5" id="KW-0572">Peptidoglycan-anchor</keyword>
<evidence type="ECO:0000256" key="3">
    <source>
        <dbReference type="ARBA" id="ARBA00022525"/>
    </source>
</evidence>
<feature type="compositionally biased region" description="Low complexity" evidence="6">
    <location>
        <begin position="580"/>
        <end position="601"/>
    </location>
</feature>
<organism evidence="9 10">
    <name type="scientific">Lactococcus garvieae DCC43</name>
    <dbReference type="NCBI Taxonomy" id="1231377"/>
    <lineage>
        <taxon>Bacteria</taxon>
        <taxon>Bacillati</taxon>
        <taxon>Bacillota</taxon>
        <taxon>Bacilli</taxon>
        <taxon>Lactobacillales</taxon>
        <taxon>Streptococcaceae</taxon>
        <taxon>Lactococcus</taxon>
    </lineage>
</organism>
<evidence type="ECO:0000256" key="5">
    <source>
        <dbReference type="ARBA" id="ARBA00023088"/>
    </source>
</evidence>
<comment type="caution">
    <text evidence="9">The sequence shown here is derived from an EMBL/GenBank/DDBJ whole genome shotgun (WGS) entry which is preliminary data.</text>
</comment>
<dbReference type="RefSeq" id="WP_003135999.1">
    <property type="nucleotide sequence ID" value="NZ_AMQS01000021.1"/>
</dbReference>
<dbReference type="Pfam" id="PF00746">
    <property type="entry name" value="Gram_pos_anchor"/>
    <property type="match status" value="1"/>
</dbReference>
<dbReference type="Proteomes" id="UP000006787">
    <property type="component" value="Unassembled WGS sequence"/>
</dbReference>
<reference evidence="9 10" key="1">
    <citation type="journal article" date="2012" name="J. Bacteriol.">
        <title>Genome Sequence of the Bacteriocin-Producing Strain Lactococcus garvieae DCC43.</title>
        <authorList>
            <person name="Gabrielsen C."/>
            <person name="Brede D.A."/>
            <person name="Hernandez P.E."/>
            <person name="Nes I.F."/>
            <person name="Diep D.B."/>
        </authorList>
    </citation>
    <scope>NUCLEOTIDE SEQUENCE [LARGE SCALE GENOMIC DNA]</scope>
    <source>
        <strain evidence="9 10">DCC43</strain>
    </source>
</reference>
<dbReference type="AlphaFoldDB" id="K2PIA3"/>